<reference evidence="2" key="1">
    <citation type="submission" date="2019-04" db="EMBL/GenBank/DDBJ databases">
        <authorList>
            <consortium name="Pathogen Informatics"/>
        </authorList>
    </citation>
    <scope>NUCLEOTIDE SEQUENCE</scope>
    <source>
        <strain evidence="2">NCTC9183</strain>
    </source>
</reference>
<dbReference type="GO" id="GO:0005886">
    <property type="term" value="C:plasma membrane"/>
    <property type="evidence" value="ECO:0007669"/>
    <property type="project" value="TreeGrafter"/>
</dbReference>
<dbReference type="InterPro" id="IPR003848">
    <property type="entry name" value="DUF218"/>
</dbReference>
<name>A0A4P0Y5A2_KLEPN</name>
<dbReference type="Pfam" id="PF02698">
    <property type="entry name" value="DUF218"/>
    <property type="match status" value="1"/>
</dbReference>
<dbReference type="CDD" id="cd06259">
    <property type="entry name" value="YdcF-like"/>
    <property type="match status" value="1"/>
</dbReference>
<dbReference type="PANTHER" id="PTHR30336:SF20">
    <property type="entry name" value="DUF218 DOMAIN-CONTAINING PROTEIN"/>
    <property type="match status" value="1"/>
</dbReference>
<accession>A0A4P0Y5A2</accession>
<dbReference type="InterPro" id="IPR051599">
    <property type="entry name" value="Cell_Envelope_Assoc"/>
</dbReference>
<dbReference type="Gene3D" id="3.40.50.620">
    <property type="entry name" value="HUPs"/>
    <property type="match status" value="1"/>
</dbReference>
<dbReference type="EMBL" id="CABDVL010000003">
    <property type="protein sequence ID" value="VTM55443.1"/>
    <property type="molecule type" value="Genomic_DNA"/>
</dbReference>
<evidence type="ECO:0000313" key="2">
    <source>
        <dbReference type="EMBL" id="VTM55443.1"/>
    </source>
</evidence>
<dbReference type="Gene3D" id="1.10.3620.10">
    <property type="entry name" value="YdcF like domain"/>
    <property type="match status" value="1"/>
</dbReference>
<dbReference type="Proteomes" id="UP000507695">
    <property type="component" value="Unassembled WGS sequence"/>
</dbReference>
<sequence length="284" mass="30980">MAEQFPPLSAATLAAANQVGAWLAQDDLATLPALPQVDVVVLAGNAVIPTIDAACRLAAAQAVPLLISGGVGHSTGYLYEAVRQDPRYRRLPVDGRPEAHVLADIAHDYWHIPHSRLVVEDQSTNCGENARFTRTTLESRGLAHRRGIVIQDPTMQRRTMATFARVWQGATTPPQWLSFPGCSPVLEQTDGQLGFAGGGAGLWPVTRYLALLLGELPRLQDTPEGYGPRGKNFISHVTFPPEILDAWRQLREDAQLAGGAAGPHPRLKNARLRQIRRKRGNLCY</sequence>
<dbReference type="AlphaFoldDB" id="A0A4P0Y5A2"/>
<feature type="domain" description="DUF218" evidence="1">
    <location>
        <begin position="39"/>
        <end position="176"/>
    </location>
</feature>
<evidence type="ECO:0000259" key="1">
    <source>
        <dbReference type="Pfam" id="PF02698"/>
    </source>
</evidence>
<proteinExistence type="predicted"/>
<dbReference type="InterPro" id="IPR014729">
    <property type="entry name" value="Rossmann-like_a/b/a_fold"/>
</dbReference>
<protein>
    <submittedName>
        <fullName evidence="2">Protein ydcF</fullName>
    </submittedName>
</protein>
<organism evidence="2">
    <name type="scientific">Klebsiella pneumoniae</name>
    <dbReference type="NCBI Taxonomy" id="573"/>
    <lineage>
        <taxon>Bacteria</taxon>
        <taxon>Pseudomonadati</taxon>
        <taxon>Pseudomonadota</taxon>
        <taxon>Gammaproteobacteria</taxon>
        <taxon>Enterobacterales</taxon>
        <taxon>Enterobacteriaceae</taxon>
        <taxon>Klebsiella/Raoultella group</taxon>
        <taxon>Klebsiella</taxon>
        <taxon>Klebsiella pneumoniae complex</taxon>
    </lineage>
</organism>
<dbReference type="PANTHER" id="PTHR30336">
    <property type="entry name" value="INNER MEMBRANE PROTEIN, PROBABLE PERMEASE"/>
    <property type="match status" value="1"/>
</dbReference>
<gene>
    <name evidence="2" type="primary">ydcF</name>
    <name evidence="2" type="ORF">NCTC9183_03534</name>
</gene>